<keyword evidence="4" id="KW-0597">Phosphoprotein</keyword>
<evidence type="ECO:0000259" key="13">
    <source>
        <dbReference type="PROSITE" id="PS50885"/>
    </source>
</evidence>
<reference evidence="14 15" key="1">
    <citation type="submission" date="2018-01" db="EMBL/GenBank/DDBJ databases">
        <title>Complete genome sequence of Streptomyces lunaelactis MM109T, a Ferroverdin A producer isolated from cave moonmilk deposits.</title>
        <authorList>
            <person name="Naome A."/>
            <person name="Martinet L."/>
            <person name="Maciejewska M."/>
            <person name="Anderssen S."/>
            <person name="Adam D."/>
            <person name="Tenconi E."/>
            <person name="Deflandre B."/>
            <person name="Arguelles-Arias A."/>
            <person name="Calusinska M."/>
            <person name="Copieters W."/>
            <person name="Karim L."/>
            <person name="Hanikenne M."/>
            <person name="Baurain D."/>
            <person name="van Wezel G."/>
            <person name="Smargiasso N."/>
            <person name="de Pauw E."/>
            <person name="Delfosse P."/>
            <person name="Rigali S."/>
        </authorList>
    </citation>
    <scope>NUCLEOTIDE SEQUENCE [LARGE SCALE GENOMIC DNA]</scope>
    <source>
        <strain evidence="14 15">MM109</strain>
    </source>
</reference>
<dbReference type="KEGG" id="slk:SLUN_14530"/>
<evidence type="ECO:0000256" key="10">
    <source>
        <dbReference type="ARBA" id="ARBA00023136"/>
    </source>
</evidence>
<dbReference type="InterPro" id="IPR003660">
    <property type="entry name" value="HAMP_dom"/>
</dbReference>
<dbReference type="InterPro" id="IPR036890">
    <property type="entry name" value="HATPase_C_sf"/>
</dbReference>
<dbReference type="SUPFAM" id="SSF158472">
    <property type="entry name" value="HAMP domain-like"/>
    <property type="match status" value="1"/>
</dbReference>
<dbReference type="GO" id="GO:0005886">
    <property type="term" value="C:plasma membrane"/>
    <property type="evidence" value="ECO:0007669"/>
    <property type="project" value="UniProtKB-SubCell"/>
</dbReference>
<keyword evidence="15" id="KW-1185">Reference proteome</keyword>
<dbReference type="SMART" id="SM00304">
    <property type="entry name" value="HAMP"/>
    <property type="match status" value="1"/>
</dbReference>
<evidence type="ECO:0000256" key="1">
    <source>
        <dbReference type="ARBA" id="ARBA00000085"/>
    </source>
</evidence>
<proteinExistence type="predicted"/>
<evidence type="ECO:0000256" key="3">
    <source>
        <dbReference type="ARBA" id="ARBA00012438"/>
    </source>
</evidence>
<keyword evidence="6 11" id="KW-0812">Transmembrane</keyword>
<dbReference type="PRINTS" id="PR00344">
    <property type="entry name" value="BCTRLSENSOR"/>
</dbReference>
<dbReference type="OrthoDB" id="9786919at2"/>
<evidence type="ECO:0000256" key="9">
    <source>
        <dbReference type="ARBA" id="ARBA00023012"/>
    </source>
</evidence>
<dbReference type="Pfam" id="PF00512">
    <property type="entry name" value="HisKA"/>
    <property type="match status" value="1"/>
</dbReference>
<name>A0A2R4T277_9ACTN</name>
<dbReference type="GO" id="GO:0000155">
    <property type="term" value="F:phosphorelay sensor kinase activity"/>
    <property type="evidence" value="ECO:0007669"/>
    <property type="project" value="InterPro"/>
</dbReference>
<feature type="domain" description="HAMP" evidence="13">
    <location>
        <begin position="174"/>
        <end position="227"/>
    </location>
</feature>
<evidence type="ECO:0000256" key="5">
    <source>
        <dbReference type="ARBA" id="ARBA00022679"/>
    </source>
</evidence>
<feature type="transmembrane region" description="Helical" evidence="11">
    <location>
        <begin position="153"/>
        <end position="173"/>
    </location>
</feature>
<dbReference type="GeneID" id="55656484"/>
<dbReference type="InterPro" id="IPR005467">
    <property type="entry name" value="His_kinase_dom"/>
</dbReference>
<dbReference type="InterPro" id="IPR004358">
    <property type="entry name" value="Sig_transdc_His_kin-like_C"/>
</dbReference>
<dbReference type="Pfam" id="PF00672">
    <property type="entry name" value="HAMP"/>
    <property type="match status" value="1"/>
</dbReference>
<dbReference type="InterPro" id="IPR050428">
    <property type="entry name" value="TCS_sensor_his_kinase"/>
</dbReference>
<dbReference type="SMART" id="SM00388">
    <property type="entry name" value="HisKA"/>
    <property type="match status" value="1"/>
</dbReference>
<dbReference type="SUPFAM" id="SSF47384">
    <property type="entry name" value="Homodimeric domain of signal transducing histidine kinase"/>
    <property type="match status" value="1"/>
</dbReference>
<evidence type="ECO:0000256" key="6">
    <source>
        <dbReference type="ARBA" id="ARBA00022692"/>
    </source>
</evidence>
<dbReference type="EMBL" id="CP026304">
    <property type="protein sequence ID" value="AVZ73221.1"/>
    <property type="molecule type" value="Genomic_DNA"/>
</dbReference>
<accession>A0A2R4T277</accession>
<evidence type="ECO:0000256" key="7">
    <source>
        <dbReference type="ARBA" id="ARBA00022777"/>
    </source>
</evidence>
<dbReference type="EC" id="2.7.13.3" evidence="3"/>
<dbReference type="CDD" id="cd00075">
    <property type="entry name" value="HATPase"/>
    <property type="match status" value="1"/>
</dbReference>
<dbReference type="PROSITE" id="PS50109">
    <property type="entry name" value="HIS_KIN"/>
    <property type="match status" value="1"/>
</dbReference>
<organism evidence="14 15">
    <name type="scientific">Streptomyces lunaelactis</name>
    <dbReference type="NCBI Taxonomy" id="1535768"/>
    <lineage>
        <taxon>Bacteria</taxon>
        <taxon>Bacillati</taxon>
        <taxon>Actinomycetota</taxon>
        <taxon>Actinomycetes</taxon>
        <taxon>Kitasatosporales</taxon>
        <taxon>Streptomycetaceae</taxon>
        <taxon>Streptomyces</taxon>
    </lineage>
</organism>
<keyword evidence="7 14" id="KW-0418">Kinase</keyword>
<comment type="catalytic activity">
    <reaction evidence="1">
        <text>ATP + protein L-histidine = ADP + protein N-phospho-L-histidine.</text>
        <dbReference type="EC" id="2.7.13.3"/>
    </reaction>
</comment>
<dbReference type="SUPFAM" id="SSF55874">
    <property type="entry name" value="ATPase domain of HSP90 chaperone/DNA topoisomerase II/histidine kinase"/>
    <property type="match status" value="1"/>
</dbReference>
<dbReference type="Gene3D" id="1.10.287.130">
    <property type="match status" value="1"/>
</dbReference>
<keyword evidence="9" id="KW-0902">Two-component regulatory system</keyword>
<dbReference type="RefSeq" id="WP_108148899.1">
    <property type="nucleotide sequence ID" value="NZ_CP026304.1"/>
</dbReference>
<keyword evidence="5" id="KW-0808">Transferase</keyword>
<keyword evidence="10 11" id="KW-0472">Membrane</keyword>
<evidence type="ECO:0000313" key="15">
    <source>
        <dbReference type="Proteomes" id="UP000244201"/>
    </source>
</evidence>
<dbReference type="InterPro" id="IPR003594">
    <property type="entry name" value="HATPase_dom"/>
</dbReference>
<dbReference type="PANTHER" id="PTHR45436:SF5">
    <property type="entry name" value="SENSOR HISTIDINE KINASE TRCS"/>
    <property type="match status" value="1"/>
</dbReference>
<evidence type="ECO:0000256" key="2">
    <source>
        <dbReference type="ARBA" id="ARBA00004236"/>
    </source>
</evidence>
<evidence type="ECO:0000256" key="11">
    <source>
        <dbReference type="SAM" id="Phobius"/>
    </source>
</evidence>
<dbReference type="InterPro" id="IPR036097">
    <property type="entry name" value="HisK_dim/P_sf"/>
</dbReference>
<gene>
    <name evidence="14" type="ORF">SLUN_14530</name>
</gene>
<evidence type="ECO:0000259" key="12">
    <source>
        <dbReference type="PROSITE" id="PS50109"/>
    </source>
</evidence>
<dbReference type="AlphaFoldDB" id="A0A2R4T277"/>
<comment type="subcellular location">
    <subcellularLocation>
        <location evidence="2">Cell membrane</location>
    </subcellularLocation>
</comment>
<dbReference type="CDD" id="cd00082">
    <property type="entry name" value="HisKA"/>
    <property type="match status" value="1"/>
</dbReference>
<evidence type="ECO:0000256" key="8">
    <source>
        <dbReference type="ARBA" id="ARBA00022989"/>
    </source>
</evidence>
<dbReference type="Gene3D" id="3.30.565.10">
    <property type="entry name" value="Histidine kinase-like ATPase, C-terminal domain"/>
    <property type="match status" value="1"/>
</dbReference>
<dbReference type="PANTHER" id="PTHR45436">
    <property type="entry name" value="SENSOR HISTIDINE KINASE YKOH"/>
    <property type="match status" value="1"/>
</dbReference>
<feature type="domain" description="Histidine kinase" evidence="12">
    <location>
        <begin position="235"/>
        <end position="450"/>
    </location>
</feature>
<dbReference type="PROSITE" id="PS50885">
    <property type="entry name" value="HAMP"/>
    <property type="match status" value="1"/>
</dbReference>
<dbReference type="InterPro" id="IPR003661">
    <property type="entry name" value="HisK_dim/P_dom"/>
</dbReference>
<evidence type="ECO:0000256" key="4">
    <source>
        <dbReference type="ARBA" id="ARBA00022553"/>
    </source>
</evidence>
<feature type="transmembrane region" description="Helical" evidence="11">
    <location>
        <begin position="12"/>
        <end position="34"/>
    </location>
</feature>
<sequence>MGVSHGVRFRSTVAAVLVVAVGLIAGAVALVAVLRAELTDDVRQAARARAEQVAAVIESGRGVPSLPVADRDEQFIQVLDADGAVVAASANVEELPALARPGGDGESRITTPLDEDEFLVVAVAADGPDGRGTVLVGRALIAVAESTRIVTRLLLMGLPLLLLLAAAATWMAVGRALAPVAAIRSEVDAISSAQLHRRVPLPRGRDEIARLAATMNRMLDRLERAQSAQRRFISDASHELRSPVATIRQYAEVALAHPGRTTQEGLAATVLAEDLRIQRLVDDLLLLARADEDALRPHLQPVDLDDLVLDEARRLRSTAAGLRISTAGVPAVRLEADAQGLRRVLRNLGDNAARHARSQVAFDLAEQEDGRIVLGVEDDGPGVPAGERERIFERFVRLDDARSRRVEDGGGSGLGLAIVAELVAAHGGTATVSDGALGGARFEVVLPAGEDRT</sequence>
<evidence type="ECO:0000313" key="14">
    <source>
        <dbReference type="EMBL" id="AVZ73221.1"/>
    </source>
</evidence>
<keyword evidence="8 11" id="KW-1133">Transmembrane helix</keyword>
<dbReference type="Proteomes" id="UP000244201">
    <property type="component" value="Chromosome"/>
</dbReference>
<protein>
    <recommendedName>
        <fullName evidence="3">histidine kinase</fullName>
        <ecNumber evidence="3">2.7.13.3</ecNumber>
    </recommendedName>
</protein>
<dbReference type="SMART" id="SM00387">
    <property type="entry name" value="HATPase_c"/>
    <property type="match status" value="1"/>
</dbReference>
<dbReference type="Pfam" id="PF02518">
    <property type="entry name" value="HATPase_c"/>
    <property type="match status" value="1"/>
</dbReference>
<dbReference type="CDD" id="cd06225">
    <property type="entry name" value="HAMP"/>
    <property type="match status" value="1"/>
</dbReference>